<evidence type="ECO:0000313" key="2">
    <source>
        <dbReference type="Proteomes" id="UP000215914"/>
    </source>
</evidence>
<proteinExistence type="predicted"/>
<dbReference type="EMBL" id="MNCJ02000323">
    <property type="protein sequence ID" value="KAF5796620.1"/>
    <property type="molecule type" value="Genomic_DNA"/>
</dbReference>
<keyword evidence="2" id="KW-1185">Reference proteome</keyword>
<name>A0A9K3IHI4_HELAN</name>
<accession>A0A9K3IHI4</accession>
<reference evidence="1" key="2">
    <citation type="submission" date="2020-06" db="EMBL/GenBank/DDBJ databases">
        <title>Helianthus annuus Genome sequencing and assembly Release 2.</title>
        <authorList>
            <person name="Gouzy J."/>
            <person name="Langlade N."/>
            <person name="Munos S."/>
        </authorList>
    </citation>
    <scope>NUCLEOTIDE SEQUENCE</scope>
    <source>
        <tissue evidence="1">Leaves</tissue>
    </source>
</reference>
<dbReference type="Gramene" id="mRNA:HanXRQr2_Chr08g0353771">
    <property type="protein sequence ID" value="mRNA:HanXRQr2_Chr08g0353771"/>
    <property type="gene ID" value="HanXRQr2_Chr08g0353771"/>
</dbReference>
<dbReference type="AlphaFoldDB" id="A0A9K3IHI4"/>
<dbReference type="Proteomes" id="UP000215914">
    <property type="component" value="Unassembled WGS sequence"/>
</dbReference>
<evidence type="ECO:0000313" key="1">
    <source>
        <dbReference type="EMBL" id="KAF5796620.1"/>
    </source>
</evidence>
<comment type="caution">
    <text evidence="1">The sequence shown here is derived from an EMBL/GenBank/DDBJ whole genome shotgun (WGS) entry which is preliminary data.</text>
</comment>
<gene>
    <name evidence="1" type="ORF">HanXRQr2_Chr08g0353771</name>
</gene>
<reference evidence="1" key="1">
    <citation type="journal article" date="2017" name="Nature">
        <title>The sunflower genome provides insights into oil metabolism, flowering and Asterid evolution.</title>
        <authorList>
            <person name="Badouin H."/>
            <person name="Gouzy J."/>
            <person name="Grassa C.J."/>
            <person name="Murat F."/>
            <person name="Staton S.E."/>
            <person name="Cottret L."/>
            <person name="Lelandais-Briere C."/>
            <person name="Owens G.L."/>
            <person name="Carrere S."/>
            <person name="Mayjonade B."/>
            <person name="Legrand L."/>
            <person name="Gill N."/>
            <person name="Kane N.C."/>
            <person name="Bowers J.E."/>
            <person name="Hubner S."/>
            <person name="Bellec A."/>
            <person name="Berard A."/>
            <person name="Berges H."/>
            <person name="Blanchet N."/>
            <person name="Boniface M.C."/>
            <person name="Brunel D."/>
            <person name="Catrice O."/>
            <person name="Chaidir N."/>
            <person name="Claudel C."/>
            <person name="Donnadieu C."/>
            <person name="Faraut T."/>
            <person name="Fievet G."/>
            <person name="Helmstetter N."/>
            <person name="King M."/>
            <person name="Knapp S.J."/>
            <person name="Lai Z."/>
            <person name="Le Paslier M.C."/>
            <person name="Lippi Y."/>
            <person name="Lorenzon L."/>
            <person name="Mandel J.R."/>
            <person name="Marage G."/>
            <person name="Marchand G."/>
            <person name="Marquand E."/>
            <person name="Bret-Mestries E."/>
            <person name="Morien E."/>
            <person name="Nambeesan S."/>
            <person name="Nguyen T."/>
            <person name="Pegot-Espagnet P."/>
            <person name="Pouilly N."/>
            <person name="Raftis F."/>
            <person name="Sallet E."/>
            <person name="Schiex T."/>
            <person name="Thomas J."/>
            <person name="Vandecasteele C."/>
            <person name="Vares D."/>
            <person name="Vear F."/>
            <person name="Vautrin S."/>
            <person name="Crespi M."/>
            <person name="Mangin B."/>
            <person name="Burke J.M."/>
            <person name="Salse J."/>
            <person name="Munos S."/>
            <person name="Vincourt P."/>
            <person name="Rieseberg L.H."/>
            <person name="Langlade N.B."/>
        </authorList>
    </citation>
    <scope>NUCLEOTIDE SEQUENCE</scope>
    <source>
        <tissue evidence="1">Leaves</tissue>
    </source>
</reference>
<organism evidence="1 2">
    <name type="scientific">Helianthus annuus</name>
    <name type="common">Common sunflower</name>
    <dbReference type="NCBI Taxonomy" id="4232"/>
    <lineage>
        <taxon>Eukaryota</taxon>
        <taxon>Viridiplantae</taxon>
        <taxon>Streptophyta</taxon>
        <taxon>Embryophyta</taxon>
        <taxon>Tracheophyta</taxon>
        <taxon>Spermatophyta</taxon>
        <taxon>Magnoliopsida</taxon>
        <taxon>eudicotyledons</taxon>
        <taxon>Gunneridae</taxon>
        <taxon>Pentapetalae</taxon>
        <taxon>asterids</taxon>
        <taxon>campanulids</taxon>
        <taxon>Asterales</taxon>
        <taxon>Asteraceae</taxon>
        <taxon>Asteroideae</taxon>
        <taxon>Heliantheae alliance</taxon>
        <taxon>Heliantheae</taxon>
        <taxon>Helianthus</taxon>
    </lineage>
</organism>
<protein>
    <submittedName>
        <fullName evidence="1">Uncharacterized protein</fullName>
    </submittedName>
</protein>
<sequence length="117" mass="13254">MQYHGVAHIANPILNETELDKAVASLTWLREQLVIEQVTLNVHRMLKRPFISTLALPIVLSPSRRGRDCSKLKRIMITSLPLMDLVTDSLKHDDYVSCLNSIFEPLETVELTDEGAE</sequence>